<dbReference type="PANTHER" id="PTHR30469">
    <property type="entry name" value="MULTIDRUG RESISTANCE PROTEIN MDTA"/>
    <property type="match status" value="1"/>
</dbReference>
<name>A0A1I2E768_9SPHI</name>
<evidence type="ECO:0000256" key="3">
    <source>
        <dbReference type="ARBA" id="ARBA00022448"/>
    </source>
</evidence>
<keyword evidence="3" id="KW-0813">Transport</keyword>
<evidence type="ECO:0000256" key="4">
    <source>
        <dbReference type="SAM" id="SignalP"/>
    </source>
</evidence>
<proteinExistence type="inferred from homology"/>
<accession>A0A1I2E768</accession>
<evidence type="ECO:0000259" key="6">
    <source>
        <dbReference type="Pfam" id="PF25954"/>
    </source>
</evidence>
<organism evidence="8 9">
    <name type="scientific">Pedobacter antarcticus</name>
    <dbReference type="NCBI Taxonomy" id="34086"/>
    <lineage>
        <taxon>Bacteria</taxon>
        <taxon>Pseudomonadati</taxon>
        <taxon>Bacteroidota</taxon>
        <taxon>Sphingobacteriia</taxon>
        <taxon>Sphingobacteriales</taxon>
        <taxon>Sphingobacteriaceae</taxon>
        <taxon>Pedobacter</taxon>
    </lineage>
</organism>
<feature type="domain" description="CusB-like beta-barrel" evidence="6">
    <location>
        <begin position="199"/>
        <end position="274"/>
    </location>
</feature>
<dbReference type="EMBL" id="FONS01000003">
    <property type="protein sequence ID" value="SFE88100.1"/>
    <property type="molecule type" value="Genomic_DNA"/>
</dbReference>
<gene>
    <name evidence="8" type="ORF">SAMN03003324_01639</name>
</gene>
<evidence type="ECO:0000259" key="5">
    <source>
        <dbReference type="Pfam" id="PF25917"/>
    </source>
</evidence>
<evidence type="ECO:0000313" key="9">
    <source>
        <dbReference type="Proteomes" id="UP000183129"/>
    </source>
</evidence>
<dbReference type="SUPFAM" id="SSF111369">
    <property type="entry name" value="HlyD-like secretion proteins"/>
    <property type="match status" value="1"/>
</dbReference>
<feature type="chain" id="PRO_5010235044" evidence="4">
    <location>
        <begin position="25"/>
        <end position="361"/>
    </location>
</feature>
<feature type="signal peptide" evidence="4">
    <location>
        <begin position="1"/>
        <end position="24"/>
    </location>
</feature>
<dbReference type="GO" id="GO:0015562">
    <property type="term" value="F:efflux transmembrane transporter activity"/>
    <property type="evidence" value="ECO:0007669"/>
    <property type="project" value="TreeGrafter"/>
</dbReference>
<evidence type="ECO:0000313" key="8">
    <source>
        <dbReference type="EMBL" id="SFE88100.1"/>
    </source>
</evidence>
<feature type="domain" description="Multidrug resistance protein MdtA-like C-terminal permuted SH3" evidence="7">
    <location>
        <begin position="291"/>
        <end position="348"/>
    </location>
</feature>
<dbReference type="Gene3D" id="2.40.30.170">
    <property type="match status" value="1"/>
</dbReference>
<dbReference type="Gene3D" id="2.40.50.100">
    <property type="match status" value="2"/>
</dbReference>
<reference evidence="8 9" key="1">
    <citation type="submission" date="2016-10" db="EMBL/GenBank/DDBJ databases">
        <authorList>
            <person name="de Groot N.N."/>
        </authorList>
    </citation>
    <scope>NUCLEOTIDE SEQUENCE [LARGE SCALE GENOMIC DNA]</scope>
    <source>
        <strain evidence="8 9">ATCC 51969</strain>
    </source>
</reference>
<dbReference type="Proteomes" id="UP000183129">
    <property type="component" value="Unassembled WGS sequence"/>
</dbReference>
<dbReference type="Pfam" id="PF25917">
    <property type="entry name" value="BSH_RND"/>
    <property type="match status" value="1"/>
</dbReference>
<evidence type="ECO:0000256" key="2">
    <source>
        <dbReference type="ARBA" id="ARBA00009477"/>
    </source>
</evidence>
<evidence type="ECO:0000256" key="1">
    <source>
        <dbReference type="ARBA" id="ARBA00004196"/>
    </source>
</evidence>
<dbReference type="InterPro" id="IPR058792">
    <property type="entry name" value="Beta-barrel_RND_2"/>
</dbReference>
<comment type="subcellular location">
    <subcellularLocation>
        <location evidence="1">Cell envelope</location>
    </subcellularLocation>
</comment>
<comment type="similarity">
    <text evidence="2">Belongs to the membrane fusion protein (MFP) (TC 8.A.1) family.</text>
</comment>
<dbReference type="PROSITE" id="PS51257">
    <property type="entry name" value="PROKAR_LIPOPROTEIN"/>
    <property type="match status" value="1"/>
</dbReference>
<evidence type="ECO:0000259" key="7">
    <source>
        <dbReference type="Pfam" id="PF25967"/>
    </source>
</evidence>
<dbReference type="Gene3D" id="2.40.420.20">
    <property type="match status" value="1"/>
</dbReference>
<dbReference type="InterPro" id="IPR006143">
    <property type="entry name" value="RND_pump_MFP"/>
</dbReference>
<keyword evidence="4" id="KW-0732">Signal</keyword>
<dbReference type="Pfam" id="PF25967">
    <property type="entry name" value="RND-MFP_C"/>
    <property type="match status" value="1"/>
</dbReference>
<protein>
    <submittedName>
        <fullName evidence="8">RND family efflux transporter, MFP subunit</fullName>
    </submittedName>
</protein>
<dbReference type="GO" id="GO:1990281">
    <property type="term" value="C:efflux pump complex"/>
    <property type="evidence" value="ECO:0007669"/>
    <property type="project" value="TreeGrafter"/>
</dbReference>
<dbReference type="STRING" id="34086.SAMN04488084_102168"/>
<sequence length="361" mass="39126">MCMKTSQRKHKVSLLLLLAVFFYACQGDKKEKPLNEIPVKVKVINLGEGSDSTKAIGYSGSVTANKTINLSFQVSGTITKIPVEVGQYVRKGQLIAQIDETIYRNQYQGQQAQATLAKENYERINQVFQKGSIAEIKMLEARSQYEQAQAAVRAARESLSYTSIYAPESGYIGAKLMEAGNTTGPGAPVVQLLDISTVKVNVPVPDVEIDRIKKGDRVNITVPSLGSENYAGTIDEIGISSAQGSPAYSAKVALKNSQNRLKPGMVANIAFNKKSEPGKGADSSARILTAVPLQSLQVDEHGQHFVFVISADGKRALRKIVETGPLYDNGIGIKSGLKPQEKLIVSGYHKLLDSMLIEIVK</sequence>
<feature type="domain" description="Multidrug resistance protein MdtA-like barrel-sandwich hybrid" evidence="5">
    <location>
        <begin position="68"/>
        <end position="184"/>
    </location>
</feature>
<dbReference type="InterPro" id="IPR058625">
    <property type="entry name" value="MdtA-like_BSH"/>
</dbReference>
<dbReference type="AlphaFoldDB" id="A0A1I2E768"/>
<dbReference type="Pfam" id="PF25954">
    <property type="entry name" value="Beta-barrel_RND_2"/>
    <property type="match status" value="1"/>
</dbReference>
<dbReference type="InterPro" id="IPR058627">
    <property type="entry name" value="MdtA-like_C"/>
</dbReference>
<dbReference type="NCBIfam" id="TIGR01730">
    <property type="entry name" value="RND_mfp"/>
    <property type="match status" value="1"/>
</dbReference>